<evidence type="ECO:0000313" key="1">
    <source>
        <dbReference type="EMBL" id="SUZ62077.1"/>
    </source>
</evidence>
<proteinExistence type="predicted"/>
<dbReference type="EMBL" id="UINC01000845">
    <property type="protein sequence ID" value="SUZ62077.1"/>
    <property type="molecule type" value="Genomic_DNA"/>
</dbReference>
<sequence>MPLRINFAEGQSDFDISRLLFLEYAETL</sequence>
<gene>
    <name evidence="1" type="ORF">METZ01_LOCUS14931</name>
</gene>
<dbReference type="AlphaFoldDB" id="A0A381P6P0"/>
<name>A0A381P6P0_9ZZZZ</name>
<reference evidence="1" key="1">
    <citation type="submission" date="2018-05" db="EMBL/GenBank/DDBJ databases">
        <authorList>
            <person name="Lanie J.A."/>
            <person name="Ng W.-L."/>
            <person name="Kazmierczak K.M."/>
            <person name="Andrzejewski T.M."/>
            <person name="Davidsen T.M."/>
            <person name="Wayne K.J."/>
            <person name="Tettelin H."/>
            <person name="Glass J.I."/>
            <person name="Rusch D."/>
            <person name="Podicherti R."/>
            <person name="Tsui H.-C.T."/>
            <person name="Winkler M.E."/>
        </authorList>
    </citation>
    <scope>NUCLEOTIDE SEQUENCE</scope>
</reference>
<protein>
    <submittedName>
        <fullName evidence="1">Uncharacterized protein</fullName>
    </submittedName>
</protein>
<organism evidence="1">
    <name type="scientific">marine metagenome</name>
    <dbReference type="NCBI Taxonomy" id="408172"/>
    <lineage>
        <taxon>unclassified sequences</taxon>
        <taxon>metagenomes</taxon>
        <taxon>ecological metagenomes</taxon>
    </lineage>
</organism>
<accession>A0A381P6P0</accession>